<dbReference type="OrthoDB" id="5426775at2759"/>
<accession>A0A9P9KIK2</accession>
<dbReference type="AlphaFoldDB" id="A0A9P9KIK2"/>
<proteinExistence type="predicted"/>
<evidence type="ECO:0000313" key="2">
    <source>
        <dbReference type="EMBL" id="KAH7258525.1"/>
    </source>
</evidence>
<gene>
    <name evidence="2" type="ORF">B0J15DRAFT_535525</name>
</gene>
<feature type="compositionally biased region" description="Pro residues" evidence="1">
    <location>
        <begin position="127"/>
        <end position="138"/>
    </location>
</feature>
<feature type="compositionally biased region" description="Polar residues" evidence="1">
    <location>
        <begin position="275"/>
        <end position="286"/>
    </location>
</feature>
<feature type="compositionally biased region" description="Low complexity" evidence="1">
    <location>
        <begin position="148"/>
        <end position="168"/>
    </location>
</feature>
<protein>
    <submittedName>
        <fullName evidence="2">Uncharacterized protein</fullName>
    </submittedName>
</protein>
<feature type="compositionally biased region" description="Basic and acidic residues" evidence="1">
    <location>
        <begin position="258"/>
        <end position="267"/>
    </location>
</feature>
<comment type="caution">
    <text evidence="2">The sequence shown here is derived from an EMBL/GenBank/DDBJ whole genome shotgun (WGS) entry which is preliminary data.</text>
</comment>
<dbReference type="Proteomes" id="UP000736672">
    <property type="component" value="Unassembled WGS sequence"/>
</dbReference>
<feature type="region of interest" description="Disordered" evidence="1">
    <location>
        <begin position="248"/>
        <end position="286"/>
    </location>
</feature>
<name>A0A9P9KIK2_FUSSL</name>
<reference evidence="2" key="1">
    <citation type="journal article" date="2021" name="Nat. Commun.">
        <title>Genetic determinants of endophytism in the Arabidopsis root mycobiome.</title>
        <authorList>
            <person name="Mesny F."/>
            <person name="Miyauchi S."/>
            <person name="Thiergart T."/>
            <person name="Pickel B."/>
            <person name="Atanasova L."/>
            <person name="Karlsson M."/>
            <person name="Huettel B."/>
            <person name="Barry K.W."/>
            <person name="Haridas S."/>
            <person name="Chen C."/>
            <person name="Bauer D."/>
            <person name="Andreopoulos W."/>
            <person name="Pangilinan J."/>
            <person name="LaButti K."/>
            <person name="Riley R."/>
            <person name="Lipzen A."/>
            <person name="Clum A."/>
            <person name="Drula E."/>
            <person name="Henrissat B."/>
            <person name="Kohler A."/>
            <person name="Grigoriev I.V."/>
            <person name="Martin F.M."/>
            <person name="Hacquard S."/>
        </authorList>
    </citation>
    <scope>NUCLEOTIDE SEQUENCE</scope>
    <source>
        <strain evidence="2">FSSC 5 MPI-SDFR-AT-0091</strain>
    </source>
</reference>
<evidence type="ECO:0000313" key="3">
    <source>
        <dbReference type="Proteomes" id="UP000736672"/>
    </source>
</evidence>
<feature type="region of interest" description="Disordered" evidence="1">
    <location>
        <begin position="122"/>
        <end position="175"/>
    </location>
</feature>
<sequence>MEVSHQEESINQLLEHSNKRPIDRVLSTSPPQAIKRVCLEQDLQQDDHLMIHQPTPRSPTFSIVPFLENLTASQPSQPINRVGTWLETGYPFSRDEDVRSDGFAQSFTIADPRSVQSAPATILMAPPSRPGSGLPPTPSSYGRGGPSNAGPSGSSARTGTPSGVSTSGGKTGSLVENPLYEDLNLAANNIYYRDRREPLPQHVANLVQRVQRERTSPTPSISDILADDGLAALERGAGEPTVEQYFQNNLVPQPPRNDPLRRSDKGPFQKHAVPNTGTQYRVSNPTPDVTSGYNLSAFTTAQKMQLGKTPNMSAMNNEGIASFSIAMNGTEARLFISWKQQDLFNVQKVRSFALQEPDHFIEFRKGTQGYFEGSTPSCPTWRFSHLRTTALFLIYVRDQDVIRHARRPKSETRSMMRSQALRNQHNYQETLKHCQTCIATASLLCPLYLWTMATVPTKPQRHGKDQGEQCSGW</sequence>
<evidence type="ECO:0000256" key="1">
    <source>
        <dbReference type="SAM" id="MobiDB-lite"/>
    </source>
</evidence>
<organism evidence="2 3">
    <name type="scientific">Fusarium solani</name>
    <name type="common">Filamentous fungus</name>
    <dbReference type="NCBI Taxonomy" id="169388"/>
    <lineage>
        <taxon>Eukaryota</taxon>
        <taxon>Fungi</taxon>
        <taxon>Dikarya</taxon>
        <taxon>Ascomycota</taxon>
        <taxon>Pezizomycotina</taxon>
        <taxon>Sordariomycetes</taxon>
        <taxon>Hypocreomycetidae</taxon>
        <taxon>Hypocreales</taxon>
        <taxon>Nectriaceae</taxon>
        <taxon>Fusarium</taxon>
        <taxon>Fusarium solani species complex</taxon>
    </lineage>
</organism>
<dbReference type="EMBL" id="JAGTJS010000009">
    <property type="protein sequence ID" value="KAH7258525.1"/>
    <property type="molecule type" value="Genomic_DNA"/>
</dbReference>
<keyword evidence="3" id="KW-1185">Reference proteome</keyword>